<proteinExistence type="predicted"/>
<comment type="caution">
    <text evidence="1">The sequence shown here is derived from an EMBL/GenBank/DDBJ whole genome shotgun (WGS) entry which is preliminary data.</text>
</comment>
<sequence>MNITANGDHAWAPTSGVIPTVCDFAFNDDIVPIDGGDVLMMIQKMKRPKEIKIREHLKQLAHNIKRRRIAKKLKEKVGGAMFLGQHIGRLVEATDVRNNVILRTDLPGRSILEIMQSLEAKGCKKAKDSVKAKA</sequence>
<reference evidence="2" key="1">
    <citation type="submission" date="2024-07" db="EMBL/GenBank/DDBJ databases">
        <title>Two chromosome-level genome assemblies of Korean endemic species Abeliophyllum distichum and Forsythia ovata (Oleaceae).</title>
        <authorList>
            <person name="Jang H."/>
        </authorList>
    </citation>
    <scope>NUCLEOTIDE SEQUENCE [LARGE SCALE GENOMIC DNA]</scope>
</reference>
<dbReference type="AlphaFoldDB" id="A0ABD1WJI7"/>
<evidence type="ECO:0000313" key="1">
    <source>
        <dbReference type="EMBL" id="KAL2549711.1"/>
    </source>
</evidence>
<protein>
    <submittedName>
        <fullName evidence="1">Uncharacterized protein</fullName>
    </submittedName>
</protein>
<dbReference type="Proteomes" id="UP001604277">
    <property type="component" value="Unassembled WGS sequence"/>
</dbReference>
<accession>A0ABD1WJI7</accession>
<keyword evidence="2" id="KW-1185">Reference proteome</keyword>
<name>A0ABD1WJI7_9LAMI</name>
<evidence type="ECO:0000313" key="2">
    <source>
        <dbReference type="Proteomes" id="UP001604277"/>
    </source>
</evidence>
<organism evidence="1 2">
    <name type="scientific">Forsythia ovata</name>
    <dbReference type="NCBI Taxonomy" id="205694"/>
    <lineage>
        <taxon>Eukaryota</taxon>
        <taxon>Viridiplantae</taxon>
        <taxon>Streptophyta</taxon>
        <taxon>Embryophyta</taxon>
        <taxon>Tracheophyta</taxon>
        <taxon>Spermatophyta</taxon>
        <taxon>Magnoliopsida</taxon>
        <taxon>eudicotyledons</taxon>
        <taxon>Gunneridae</taxon>
        <taxon>Pentapetalae</taxon>
        <taxon>asterids</taxon>
        <taxon>lamiids</taxon>
        <taxon>Lamiales</taxon>
        <taxon>Oleaceae</taxon>
        <taxon>Forsythieae</taxon>
        <taxon>Forsythia</taxon>
    </lineage>
</organism>
<dbReference type="EMBL" id="JBFOLJ010000003">
    <property type="protein sequence ID" value="KAL2549711.1"/>
    <property type="molecule type" value="Genomic_DNA"/>
</dbReference>
<gene>
    <name evidence="1" type="ORF">Fot_11241</name>
</gene>